<evidence type="ECO:0000256" key="3">
    <source>
        <dbReference type="ARBA" id="ARBA00022781"/>
    </source>
</evidence>
<keyword evidence="8" id="KW-1003">Cell membrane</keyword>
<dbReference type="HAMAP" id="MF_01416">
    <property type="entry name" value="ATP_synth_delta_bact"/>
    <property type="match status" value="1"/>
</dbReference>
<dbReference type="AlphaFoldDB" id="A0A1E5LGW8"/>
<evidence type="ECO:0000256" key="2">
    <source>
        <dbReference type="ARBA" id="ARBA00022448"/>
    </source>
</evidence>
<dbReference type="GO" id="GO:0045259">
    <property type="term" value="C:proton-transporting ATP synthase complex"/>
    <property type="evidence" value="ECO:0007669"/>
    <property type="project" value="UniProtKB-KW"/>
</dbReference>
<comment type="function">
    <text evidence="8">This protein is part of the stalk that links CF(0) to CF(1). It either transmits conformational changes from CF(0) to CF(1) or is implicated in proton conduction.</text>
</comment>
<dbReference type="InterPro" id="IPR000711">
    <property type="entry name" value="ATPase_OSCP/dsu"/>
</dbReference>
<comment type="similarity">
    <text evidence="8">Belongs to the ATPase delta chain family.</text>
</comment>
<keyword evidence="10" id="KW-1185">Reference proteome</keyword>
<sequence length="181" mass="20406">MSQNIVAKRYAEALFLSANEQNKLNEIRAELKAVYDALVNHSDFLLLLKNPKLTKEAKKDLVKDAFSSCSQIVINTLFLLIDRKREEVILEIIENYFERANEAQGLADAKVYSVRPLTADEEKALSESFAKTVGKKELHITNIVDTDLLGGVKLRIGNTIFDGSVKGKLDRIERQLVSVKR</sequence>
<dbReference type="Gene3D" id="1.10.520.20">
    <property type="entry name" value="N-terminal domain of the delta subunit of the F1F0-ATP synthase"/>
    <property type="match status" value="1"/>
</dbReference>
<keyword evidence="5 8" id="KW-0472">Membrane</keyword>
<keyword evidence="3 8" id="KW-0375">Hydrogen ion transport</keyword>
<keyword evidence="2 8" id="KW-0813">Transport</keyword>
<organism evidence="9 10">
    <name type="scientific">Bacillus solimangrovi</name>
    <dbReference type="NCBI Taxonomy" id="1305675"/>
    <lineage>
        <taxon>Bacteria</taxon>
        <taxon>Bacillati</taxon>
        <taxon>Bacillota</taxon>
        <taxon>Bacilli</taxon>
        <taxon>Bacillales</taxon>
        <taxon>Bacillaceae</taxon>
        <taxon>Bacillus</taxon>
    </lineage>
</organism>
<dbReference type="STRING" id="1305675.BFG57_12375"/>
<evidence type="ECO:0000256" key="8">
    <source>
        <dbReference type="HAMAP-Rule" id="MF_01416"/>
    </source>
</evidence>
<name>A0A1E5LGW8_9BACI</name>
<evidence type="ECO:0000256" key="7">
    <source>
        <dbReference type="ARBA" id="ARBA00023310"/>
    </source>
</evidence>
<evidence type="ECO:0000256" key="5">
    <source>
        <dbReference type="ARBA" id="ARBA00023136"/>
    </source>
</evidence>
<keyword evidence="7 8" id="KW-0066">ATP synthesis</keyword>
<dbReference type="SUPFAM" id="SSF47928">
    <property type="entry name" value="N-terminal domain of the delta subunit of the F1F0-ATP synthase"/>
    <property type="match status" value="1"/>
</dbReference>
<evidence type="ECO:0000313" key="9">
    <source>
        <dbReference type="EMBL" id="OEH93314.1"/>
    </source>
</evidence>
<dbReference type="InterPro" id="IPR020781">
    <property type="entry name" value="ATPase_OSCP/d_CS"/>
</dbReference>
<dbReference type="OrthoDB" id="9802471at2"/>
<accession>A0A1E5LGW8</accession>
<comment type="function">
    <text evidence="8">F(1)F(0) ATP synthase produces ATP from ADP in the presence of a proton or sodium gradient. F-type ATPases consist of two structural domains, F(1) containing the extramembraneous catalytic core and F(0) containing the membrane proton channel, linked together by a central stalk and a peripheral stalk. During catalysis, ATP synthesis in the catalytic domain of F(1) is coupled via a rotary mechanism of the central stalk subunits to proton translocation.</text>
</comment>
<evidence type="ECO:0000256" key="4">
    <source>
        <dbReference type="ARBA" id="ARBA00023065"/>
    </source>
</evidence>
<dbReference type="Proteomes" id="UP000095209">
    <property type="component" value="Unassembled WGS sequence"/>
</dbReference>
<comment type="caution">
    <text evidence="9">The sequence shown here is derived from an EMBL/GenBank/DDBJ whole genome shotgun (WGS) entry which is preliminary data.</text>
</comment>
<dbReference type="InterPro" id="IPR026015">
    <property type="entry name" value="ATP_synth_OSCP/delta_N_sf"/>
</dbReference>
<evidence type="ECO:0000256" key="6">
    <source>
        <dbReference type="ARBA" id="ARBA00023196"/>
    </source>
</evidence>
<gene>
    <name evidence="8" type="primary">atpH</name>
    <name evidence="9" type="ORF">BFG57_12375</name>
</gene>
<proteinExistence type="inferred from homology"/>
<dbReference type="NCBIfam" id="NF004403">
    <property type="entry name" value="PRK05758.2-4"/>
    <property type="match status" value="1"/>
</dbReference>
<dbReference type="PROSITE" id="PS00389">
    <property type="entry name" value="ATPASE_DELTA"/>
    <property type="match status" value="1"/>
</dbReference>
<protein>
    <recommendedName>
        <fullName evidence="8">ATP synthase subunit delta</fullName>
    </recommendedName>
    <alternativeName>
        <fullName evidence="8">ATP synthase F(1) sector subunit delta</fullName>
    </alternativeName>
    <alternativeName>
        <fullName evidence="8">F-type ATPase subunit delta</fullName>
        <shortName evidence="8">F-ATPase subunit delta</shortName>
    </alternativeName>
</protein>
<evidence type="ECO:0000256" key="1">
    <source>
        <dbReference type="ARBA" id="ARBA00004370"/>
    </source>
</evidence>
<dbReference type="RefSeq" id="WP_069716656.1">
    <property type="nucleotide sequence ID" value="NZ_MJEH01000013.1"/>
</dbReference>
<reference evidence="9 10" key="1">
    <citation type="submission" date="2016-08" db="EMBL/GenBank/DDBJ databases">
        <title>Genome of Bacillus solimangrovi GH2-4.</title>
        <authorList>
            <person name="Lim S."/>
            <person name="Kim B.-C."/>
        </authorList>
    </citation>
    <scope>NUCLEOTIDE SEQUENCE [LARGE SCALE GENOMIC DNA]</scope>
    <source>
        <strain evidence="9 10">GH2-4</strain>
    </source>
</reference>
<dbReference type="GO" id="GO:0046933">
    <property type="term" value="F:proton-transporting ATP synthase activity, rotational mechanism"/>
    <property type="evidence" value="ECO:0007669"/>
    <property type="project" value="UniProtKB-UniRule"/>
</dbReference>
<dbReference type="PANTHER" id="PTHR11910">
    <property type="entry name" value="ATP SYNTHASE DELTA CHAIN"/>
    <property type="match status" value="1"/>
</dbReference>
<evidence type="ECO:0000313" key="10">
    <source>
        <dbReference type="Proteomes" id="UP000095209"/>
    </source>
</evidence>
<keyword evidence="6 8" id="KW-0139">CF(1)</keyword>
<comment type="subcellular location">
    <subcellularLocation>
        <location evidence="8">Cell membrane</location>
        <topology evidence="8">Peripheral membrane protein</topology>
    </subcellularLocation>
    <subcellularLocation>
        <location evidence="1">Membrane</location>
    </subcellularLocation>
</comment>
<dbReference type="Pfam" id="PF00213">
    <property type="entry name" value="OSCP"/>
    <property type="match status" value="1"/>
</dbReference>
<dbReference type="GO" id="GO:0005886">
    <property type="term" value="C:plasma membrane"/>
    <property type="evidence" value="ECO:0007669"/>
    <property type="project" value="UniProtKB-SubCell"/>
</dbReference>
<dbReference type="NCBIfam" id="TIGR01145">
    <property type="entry name" value="ATP_synt_delta"/>
    <property type="match status" value="1"/>
</dbReference>
<dbReference type="EMBL" id="MJEH01000013">
    <property type="protein sequence ID" value="OEH93314.1"/>
    <property type="molecule type" value="Genomic_DNA"/>
</dbReference>
<dbReference type="PRINTS" id="PR00125">
    <property type="entry name" value="ATPASEDELTA"/>
</dbReference>
<keyword evidence="4 8" id="KW-0406">Ion transport</keyword>